<sequence>MIVLQTPASETKILRERCRSKSVLSVPPKKPEERYVQIHIFMKFHVNTAQVFGNQELKEHGEAILEGRTTHEQDRHH</sequence>
<evidence type="ECO:0000313" key="2">
    <source>
        <dbReference type="Proteomes" id="UP000807469"/>
    </source>
</evidence>
<accession>A0A9P5Z9D6</accession>
<keyword evidence="2" id="KW-1185">Reference proteome</keyword>
<dbReference type="Proteomes" id="UP000807469">
    <property type="component" value="Unassembled WGS sequence"/>
</dbReference>
<gene>
    <name evidence="1" type="ORF">BDN70DRAFT_873826</name>
</gene>
<organism evidence="1 2">
    <name type="scientific">Pholiota conissans</name>
    <dbReference type="NCBI Taxonomy" id="109636"/>
    <lineage>
        <taxon>Eukaryota</taxon>
        <taxon>Fungi</taxon>
        <taxon>Dikarya</taxon>
        <taxon>Basidiomycota</taxon>
        <taxon>Agaricomycotina</taxon>
        <taxon>Agaricomycetes</taxon>
        <taxon>Agaricomycetidae</taxon>
        <taxon>Agaricales</taxon>
        <taxon>Agaricineae</taxon>
        <taxon>Strophariaceae</taxon>
        <taxon>Pholiota</taxon>
    </lineage>
</organism>
<protein>
    <submittedName>
        <fullName evidence="1">Uncharacterized protein</fullName>
    </submittedName>
</protein>
<name>A0A9P5Z9D6_9AGAR</name>
<evidence type="ECO:0000313" key="1">
    <source>
        <dbReference type="EMBL" id="KAF9483514.1"/>
    </source>
</evidence>
<comment type="caution">
    <text evidence="1">The sequence shown here is derived from an EMBL/GenBank/DDBJ whole genome shotgun (WGS) entry which is preliminary data.</text>
</comment>
<dbReference type="AlphaFoldDB" id="A0A9P5Z9D6"/>
<dbReference type="OrthoDB" id="3361009at2759"/>
<dbReference type="EMBL" id="MU155153">
    <property type="protein sequence ID" value="KAF9483514.1"/>
    <property type="molecule type" value="Genomic_DNA"/>
</dbReference>
<reference evidence="1" key="1">
    <citation type="submission" date="2020-11" db="EMBL/GenBank/DDBJ databases">
        <authorList>
            <consortium name="DOE Joint Genome Institute"/>
            <person name="Ahrendt S."/>
            <person name="Riley R."/>
            <person name="Andreopoulos W."/>
            <person name="Labutti K."/>
            <person name="Pangilinan J."/>
            <person name="Ruiz-Duenas F.J."/>
            <person name="Barrasa J.M."/>
            <person name="Sanchez-Garcia M."/>
            <person name="Camarero S."/>
            <person name="Miyauchi S."/>
            <person name="Serrano A."/>
            <person name="Linde D."/>
            <person name="Babiker R."/>
            <person name="Drula E."/>
            <person name="Ayuso-Fernandez I."/>
            <person name="Pacheco R."/>
            <person name="Padilla G."/>
            <person name="Ferreira P."/>
            <person name="Barriuso J."/>
            <person name="Kellner H."/>
            <person name="Castanera R."/>
            <person name="Alfaro M."/>
            <person name="Ramirez L."/>
            <person name="Pisabarro A.G."/>
            <person name="Kuo A."/>
            <person name="Tritt A."/>
            <person name="Lipzen A."/>
            <person name="He G."/>
            <person name="Yan M."/>
            <person name="Ng V."/>
            <person name="Cullen D."/>
            <person name="Martin F."/>
            <person name="Rosso M.-N."/>
            <person name="Henrissat B."/>
            <person name="Hibbett D."/>
            <person name="Martinez A.T."/>
            <person name="Grigoriev I.V."/>
        </authorList>
    </citation>
    <scope>NUCLEOTIDE SEQUENCE</scope>
    <source>
        <strain evidence="1">CIRM-BRFM 674</strain>
    </source>
</reference>
<proteinExistence type="predicted"/>